<dbReference type="Pfam" id="PF02841">
    <property type="entry name" value="GBP_C"/>
    <property type="match status" value="1"/>
</dbReference>
<dbReference type="Proteomes" id="UP001152795">
    <property type="component" value="Unassembled WGS sequence"/>
</dbReference>
<comment type="caution">
    <text evidence="6">The sequence shown here is derived from an EMBL/GenBank/DDBJ whole genome shotgun (WGS) entry which is preliminary data.</text>
</comment>
<keyword evidence="2" id="KW-0378">Hydrolase</keyword>
<dbReference type="InterPro" id="IPR015894">
    <property type="entry name" value="Guanylate-bd_N"/>
</dbReference>
<dbReference type="PROSITE" id="PS51715">
    <property type="entry name" value="G_GB1_RHD3"/>
    <property type="match status" value="1"/>
</dbReference>
<evidence type="ECO:0000313" key="7">
    <source>
        <dbReference type="Proteomes" id="UP001152795"/>
    </source>
</evidence>
<evidence type="ECO:0000256" key="3">
    <source>
        <dbReference type="ARBA" id="ARBA00023134"/>
    </source>
</evidence>
<comment type="similarity">
    <text evidence="4">Belongs to the TRAFAC class dynamin-like GTPase superfamily. GB1/RHD3 GTPase family.</text>
</comment>
<accession>A0A6S7HV08</accession>
<evidence type="ECO:0000256" key="2">
    <source>
        <dbReference type="ARBA" id="ARBA00022801"/>
    </source>
</evidence>
<feature type="region of interest" description="Disordered" evidence="5">
    <location>
        <begin position="583"/>
        <end position="617"/>
    </location>
</feature>
<dbReference type="AlphaFoldDB" id="A0A6S7HV08"/>
<sequence>MSVNVPQSAVPLCNPNNYQWEESECRLVPRQGVKRSELKPCEAGLRILRSIKGPLCVVCVVGPARTGKSYLLSQLQGSNFRLGHTMKAETMGIWIGRTPIQYRLRSGEVITVVFLDSEGIGSTDSVDATDSTDNQIFTLSVLISSLLIYNSKNVPKNSDLEKLHYISKLSDSIRIKKHAENTAEDVEQFKKCSPEFFWVIRDRTLKITDIDDQPCDINTYLSQKVLKEESTLSKTTERKNEIRRNIKSFFKSVDAFTLPIPSDKEDVLAQMDKPEFRKYLNQEFLDQMETLKHSIEEKYHPKKGLNDSIITGTQLADMVQSYLDALNTKGFVPDWQSAWDVTVKIAYQRASETAFAIYESVMSELTSYFPCDEEKIIIQHQEIMEYAIKQFRDETLMDPDVEQFQTHLKEFTKRCSSFSDGGECNGGFLHSLLKTNWQISATFCDDNLQVLVKQHLEPVLQNIDHETSYEYVLSVIGDVESQYWDCALGPAAGEVYQKYLMGLEERKKQAMRTISQLEDYHNEIENQRIQKALFEAACQESEAENERLLRQREARGQQHMAEIEAIQKANENKINQIRQEREQADKQQRAELRNQHSANIEGLRNEQRRMEEQRNREIEQLRREQAGLNQQLTVARQNVQELQNRPPKVIHKKKGGCSLM</sequence>
<feature type="compositionally biased region" description="Basic and acidic residues" evidence="5">
    <location>
        <begin position="583"/>
        <end position="594"/>
    </location>
</feature>
<dbReference type="SUPFAM" id="SSF52540">
    <property type="entry name" value="P-loop containing nucleoside triphosphate hydrolases"/>
    <property type="match status" value="1"/>
</dbReference>
<dbReference type="GO" id="GO:0005525">
    <property type="term" value="F:GTP binding"/>
    <property type="evidence" value="ECO:0007669"/>
    <property type="project" value="UniProtKB-KW"/>
</dbReference>
<evidence type="ECO:0000256" key="1">
    <source>
        <dbReference type="ARBA" id="ARBA00022741"/>
    </source>
</evidence>
<gene>
    <name evidence="6" type="ORF">PACLA_8A039430</name>
</gene>
<organism evidence="6 7">
    <name type="scientific">Paramuricea clavata</name>
    <name type="common">Red gorgonian</name>
    <name type="synonym">Violescent sea-whip</name>
    <dbReference type="NCBI Taxonomy" id="317549"/>
    <lineage>
        <taxon>Eukaryota</taxon>
        <taxon>Metazoa</taxon>
        <taxon>Cnidaria</taxon>
        <taxon>Anthozoa</taxon>
        <taxon>Octocorallia</taxon>
        <taxon>Malacalcyonacea</taxon>
        <taxon>Plexauridae</taxon>
        <taxon>Paramuricea</taxon>
    </lineage>
</organism>
<dbReference type="PANTHER" id="PTHR10751">
    <property type="entry name" value="GUANYLATE BINDING PROTEIN"/>
    <property type="match status" value="1"/>
</dbReference>
<evidence type="ECO:0000256" key="4">
    <source>
        <dbReference type="PROSITE-ProRule" id="PRU01052"/>
    </source>
</evidence>
<proteinExistence type="inferred from homology"/>
<evidence type="ECO:0000313" key="6">
    <source>
        <dbReference type="EMBL" id="CAB3997137.1"/>
    </source>
</evidence>
<evidence type="ECO:0000256" key="5">
    <source>
        <dbReference type="SAM" id="MobiDB-lite"/>
    </source>
</evidence>
<dbReference type="InterPro" id="IPR030386">
    <property type="entry name" value="G_GB1_RHD3_dom"/>
</dbReference>
<dbReference type="Gene3D" id="3.40.50.300">
    <property type="entry name" value="P-loop containing nucleotide triphosphate hydrolases"/>
    <property type="match status" value="1"/>
</dbReference>
<keyword evidence="1" id="KW-0547">Nucleotide-binding</keyword>
<reference evidence="6" key="1">
    <citation type="submission" date="2020-04" db="EMBL/GenBank/DDBJ databases">
        <authorList>
            <person name="Alioto T."/>
            <person name="Alioto T."/>
            <person name="Gomez Garrido J."/>
        </authorList>
    </citation>
    <scope>NUCLEOTIDE SEQUENCE</scope>
    <source>
        <strain evidence="6">A484AB</strain>
    </source>
</reference>
<dbReference type="OrthoDB" id="2135133at2759"/>
<dbReference type="SUPFAM" id="SSF48340">
    <property type="entry name" value="Interferon-induced guanylate-binding protein 1 (GBP1), C-terminal domain"/>
    <property type="match status" value="1"/>
</dbReference>
<dbReference type="EMBL" id="CACRXK020003033">
    <property type="protein sequence ID" value="CAB3997137.1"/>
    <property type="molecule type" value="Genomic_DNA"/>
</dbReference>
<dbReference type="Pfam" id="PF02263">
    <property type="entry name" value="GBP"/>
    <property type="match status" value="1"/>
</dbReference>
<dbReference type="InterPro" id="IPR003191">
    <property type="entry name" value="Guanylate-bd/ATL_C"/>
</dbReference>
<dbReference type="InterPro" id="IPR036543">
    <property type="entry name" value="Guanylate-bd_C_sf"/>
</dbReference>
<name>A0A6S7HV08_PARCT</name>
<protein>
    <submittedName>
        <fullName evidence="6">Guanylate-binding 6-like</fullName>
    </submittedName>
</protein>
<dbReference type="InterPro" id="IPR027417">
    <property type="entry name" value="P-loop_NTPase"/>
</dbReference>
<feature type="compositionally biased region" description="Basic and acidic residues" evidence="5">
    <location>
        <begin position="603"/>
        <end position="617"/>
    </location>
</feature>
<keyword evidence="3" id="KW-0342">GTP-binding</keyword>
<keyword evidence="7" id="KW-1185">Reference proteome</keyword>
<dbReference type="GO" id="GO:0003924">
    <property type="term" value="F:GTPase activity"/>
    <property type="evidence" value="ECO:0007669"/>
    <property type="project" value="InterPro"/>
</dbReference>
<dbReference type="Gene3D" id="1.20.1000.10">
    <property type="entry name" value="Guanylate-binding protein, C-terminal domain"/>
    <property type="match status" value="1"/>
</dbReference>